<evidence type="ECO:0000256" key="2">
    <source>
        <dbReference type="ARBA" id="ARBA00011245"/>
    </source>
</evidence>
<dbReference type="GO" id="GO:0004674">
    <property type="term" value="F:protein serine/threonine kinase activity"/>
    <property type="evidence" value="ECO:0007669"/>
    <property type="project" value="UniProtKB-KW"/>
</dbReference>
<dbReference type="Pfam" id="PF13499">
    <property type="entry name" value="EF-hand_7"/>
    <property type="match status" value="1"/>
</dbReference>
<dbReference type="Proteomes" id="UP001178507">
    <property type="component" value="Unassembled WGS sequence"/>
</dbReference>
<evidence type="ECO:0000256" key="6">
    <source>
        <dbReference type="ARBA" id="ARBA00022777"/>
    </source>
</evidence>
<evidence type="ECO:0000256" key="10">
    <source>
        <dbReference type="SAM" id="MobiDB-lite"/>
    </source>
</evidence>
<evidence type="ECO:0000259" key="12">
    <source>
        <dbReference type="PROSITE" id="PS50222"/>
    </source>
</evidence>
<dbReference type="SMART" id="SM00220">
    <property type="entry name" value="S_TKc"/>
    <property type="match status" value="1"/>
</dbReference>
<gene>
    <name evidence="13" type="ORF">EVOR1521_LOCUS5196</name>
</gene>
<dbReference type="InterPro" id="IPR011009">
    <property type="entry name" value="Kinase-like_dom_sf"/>
</dbReference>
<dbReference type="Gene3D" id="1.10.510.10">
    <property type="entry name" value="Transferase(Phosphotransferase) domain 1"/>
    <property type="match status" value="1"/>
</dbReference>
<dbReference type="PROSITE" id="PS50011">
    <property type="entry name" value="PROTEIN_KINASE_DOM"/>
    <property type="match status" value="1"/>
</dbReference>
<evidence type="ECO:0000313" key="14">
    <source>
        <dbReference type="Proteomes" id="UP001178507"/>
    </source>
</evidence>
<proteinExistence type="inferred from homology"/>
<dbReference type="PROSITE" id="PS00108">
    <property type="entry name" value="PROTEIN_KINASE_ST"/>
    <property type="match status" value="1"/>
</dbReference>
<reference evidence="13" key="1">
    <citation type="submission" date="2023-08" db="EMBL/GenBank/DDBJ databases">
        <authorList>
            <person name="Chen Y."/>
            <person name="Shah S."/>
            <person name="Dougan E. K."/>
            <person name="Thang M."/>
            <person name="Chan C."/>
        </authorList>
    </citation>
    <scope>NUCLEOTIDE SEQUENCE</scope>
</reference>
<keyword evidence="7 9" id="KW-0067">ATP-binding</keyword>
<dbReference type="SUPFAM" id="SSF56112">
    <property type="entry name" value="Protein kinase-like (PK-like)"/>
    <property type="match status" value="1"/>
</dbReference>
<evidence type="ECO:0000256" key="7">
    <source>
        <dbReference type="ARBA" id="ARBA00022840"/>
    </source>
</evidence>
<dbReference type="Pfam" id="PF00069">
    <property type="entry name" value="Pkinase"/>
    <property type="match status" value="1"/>
</dbReference>
<evidence type="ECO:0000313" key="13">
    <source>
        <dbReference type="EMBL" id="CAJ1376041.1"/>
    </source>
</evidence>
<feature type="domain" description="EF-hand" evidence="12">
    <location>
        <begin position="471"/>
        <end position="506"/>
    </location>
</feature>
<comment type="subunit">
    <text evidence="2">Monomer.</text>
</comment>
<accession>A0AA36HVV6</accession>
<evidence type="ECO:0000256" key="1">
    <source>
        <dbReference type="ARBA" id="ARBA00001946"/>
    </source>
</evidence>
<dbReference type="GO" id="GO:0005509">
    <property type="term" value="F:calcium ion binding"/>
    <property type="evidence" value="ECO:0007669"/>
    <property type="project" value="InterPro"/>
</dbReference>
<evidence type="ECO:0000256" key="5">
    <source>
        <dbReference type="ARBA" id="ARBA00022741"/>
    </source>
</evidence>
<comment type="cofactor">
    <cofactor evidence="1">
        <name>Mg(2+)</name>
        <dbReference type="ChEBI" id="CHEBI:18420"/>
    </cofactor>
</comment>
<feature type="domain" description="EF-hand" evidence="12">
    <location>
        <begin position="395"/>
        <end position="430"/>
    </location>
</feature>
<feature type="region of interest" description="Disordered" evidence="10">
    <location>
        <begin position="1"/>
        <end position="37"/>
    </location>
</feature>
<dbReference type="InterPro" id="IPR011992">
    <property type="entry name" value="EF-hand-dom_pair"/>
</dbReference>
<evidence type="ECO:0000256" key="9">
    <source>
        <dbReference type="PROSITE-ProRule" id="PRU10141"/>
    </source>
</evidence>
<dbReference type="InterPro" id="IPR002048">
    <property type="entry name" value="EF_hand_dom"/>
</dbReference>
<dbReference type="CDD" id="cd00051">
    <property type="entry name" value="EFh"/>
    <property type="match status" value="2"/>
</dbReference>
<dbReference type="EMBL" id="CAUJNA010000358">
    <property type="protein sequence ID" value="CAJ1376041.1"/>
    <property type="molecule type" value="Genomic_DNA"/>
</dbReference>
<dbReference type="InterPro" id="IPR017441">
    <property type="entry name" value="Protein_kinase_ATP_BS"/>
</dbReference>
<dbReference type="PROSITE" id="PS50222">
    <property type="entry name" value="EF_HAND_2"/>
    <property type="match status" value="3"/>
</dbReference>
<evidence type="ECO:0000259" key="11">
    <source>
        <dbReference type="PROSITE" id="PS50011"/>
    </source>
</evidence>
<name>A0AA36HVV6_9DINO</name>
<dbReference type="InterPro" id="IPR050205">
    <property type="entry name" value="CDPK_Ser/Thr_kinases"/>
</dbReference>
<feature type="domain" description="EF-hand" evidence="12">
    <location>
        <begin position="360"/>
        <end position="394"/>
    </location>
</feature>
<dbReference type="FunFam" id="1.10.510.10:FF:000571">
    <property type="entry name" value="Maternal embryonic leucine zipper kinase"/>
    <property type="match status" value="1"/>
</dbReference>
<dbReference type="InterPro" id="IPR008271">
    <property type="entry name" value="Ser/Thr_kinase_AS"/>
</dbReference>
<keyword evidence="3" id="KW-0723">Serine/threonine-protein kinase</keyword>
<organism evidence="13 14">
    <name type="scientific">Effrenium voratum</name>
    <dbReference type="NCBI Taxonomy" id="2562239"/>
    <lineage>
        <taxon>Eukaryota</taxon>
        <taxon>Sar</taxon>
        <taxon>Alveolata</taxon>
        <taxon>Dinophyceae</taxon>
        <taxon>Suessiales</taxon>
        <taxon>Symbiodiniaceae</taxon>
        <taxon>Effrenium</taxon>
    </lineage>
</organism>
<dbReference type="Gene3D" id="1.10.238.10">
    <property type="entry name" value="EF-hand"/>
    <property type="match status" value="2"/>
</dbReference>
<keyword evidence="14" id="KW-1185">Reference proteome</keyword>
<dbReference type="AlphaFoldDB" id="A0AA36HVV6"/>
<feature type="compositionally biased region" description="Basic and acidic residues" evidence="10">
    <location>
        <begin position="27"/>
        <end position="37"/>
    </location>
</feature>
<feature type="domain" description="Protein kinase" evidence="11">
    <location>
        <begin position="59"/>
        <end position="317"/>
    </location>
</feature>
<evidence type="ECO:0000256" key="3">
    <source>
        <dbReference type="ARBA" id="ARBA00022527"/>
    </source>
</evidence>
<dbReference type="PROSITE" id="PS00107">
    <property type="entry name" value="PROTEIN_KINASE_ATP"/>
    <property type="match status" value="1"/>
</dbReference>
<keyword evidence="5 9" id="KW-0547">Nucleotide-binding</keyword>
<comment type="similarity">
    <text evidence="8">Belongs to the protein kinase superfamily. Ser/Thr protein kinase family. CDPK subfamily.</text>
</comment>
<evidence type="ECO:0000256" key="4">
    <source>
        <dbReference type="ARBA" id="ARBA00022679"/>
    </source>
</evidence>
<dbReference type="GO" id="GO:0005524">
    <property type="term" value="F:ATP binding"/>
    <property type="evidence" value="ECO:0007669"/>
    <property type="project" value="UniProtKB-UniRule"/>
</dbReference>
<dbReference type="SMART" id="SM00054">
    <property type="entry name" value="EFh"/>
    <property type="match status" value="4"/>
</dbReference>
<keyword evidence="6" id="KW-0418">Kinase</keyword>
<feature type="binding site" evidence="9">
    <location>
        <position position="88"/>
    </location>
    <ligand>
        <name>ATP</name>
        <dbReference type="ChEBI" id="CHEBI:30616"/>
    </ligand>
</feature>
<keyword evidence="4" id="KW-0808">Transferase</keyword>
<dbReference type="SUPFAM" id="SSF47473">
    <property type="entry name" value="EF-hand"/>
    <property type="match status" value="1"/>
</dbReference>
<protein>
    <submittedName>
        <fullName evidence="13">Uncharacterized protein</fullName>
    </submittedName>
</protein>
<sequence length="541" mass="60630">METSTSAAQKMTELSPLHSESTFCESELSRRSSDERLSESVTQPFSCKPLIPSRSWEQYECEKLLGTGSYGEVHVAREGFSGRKVALKQINFMGSAHRVDIEREISAMKELDHPNICKIFGTIQTERSTTLIMELCEGEDVFERIRKHGPFNERVAADVAYQAASALHYAHRCGIVHRDIKPENVVFVSFASTRIKVIDWGLCCPMSRTRAIAGSLSYAAPELILAKVTGEKDCWQPAVCDTWSLGVVIVVMLSGKLPFHGTPQQQLKKMKSWDQGISRDRLWLAMSPEVRNLITGVLKISPTERPAVGSILKHPWFQSKAPPVMSKKTADQVLANMHEFSRLGHFYAVCLTAAARLLDCRQEDILHLFRSLDKHGNGRLTLQEFTSGFAKACNADRAELEDLFHDLDKDGSGTLHFTEFFAAGMGSALLEDKALRVVFEALEPKDGTISAQEVRRLLKTCDIKKRWSESALIDFSEEVFSRLDLDDKGAIAAEEFSCGIRTHLQTVARAPRRGSRRGSKSSVQLVGCWPFWSCLPFWRRA</sequence>
<dbReference type="PANTHER" id="PTHR24349">
    <property type="entry name" value="SERINE/THREONINE-PROTEIN KINASE"/>
    <property type="match status" value="1"/>
</dbReference>
<dbReference type="InterPro" id="IPR000719">
    <property type="entry name" value="Prot_kinase_dom"/>
</dbReference>
<comment type="caution">
    <text evidence="13">The sequence shown here is derived from an EMBL/GenBank/DDBJ whole genome shotgun (WGS) entry which is preliminary data.</text>
</comment>
<evidence type="ECO:0000256" key="8">
    <source>
        <dbReference type="ARBA" id="ARBA00024334"/>
    </source>
</evidence>